<dbReference type="AlphaFoldDB" id="K0JZY5"/>
<proteinExistence type="predicted"/>
<name>K0JZY5_SACES</name>
<dbReference type="BioCyc" id="SESP1179773:BN6_RS30360-MONOMER"/>
<dbReference type="RefSeq" id="WP_015103661.1">
    <property type="nucleotide sequence ID" value="NC_019673.1"/>
</dbReference>
<evidence type="ECO:0000313" key="1">
    <source>
        <dbReference type="EMBL" id="CCH33550.1"/>
    </source>
</evidence>
<sequence>MTFPELPPRRPLPAEVRERMRRVVVADVLAGPEGTATDVRTQADVRTLTEGRTQAERRAVDDVRAVDEGPGRPRRRARGPLAAAAGAVLLVGAVAVAVQPFHTAPVDTAQGTPVLPVPDGFAAPIEAEVVPTLPQDLEVCGFGGEQAVTVRVPGRRLLITPQEEYCELTYTTVARSDPSVYDDLYVGRSKVLWRSPTGVVILKPAPGTTPIKAAVVPDMPITAKLVDDDHFLMIPQGQTVTVETNAGDPIKSASTELTLRSIPDAALVHDRFPDGSNDPADPKNVLARCLDVAMRSGAEQVDDSGTWKYAAAAGVGTRSGLVALRGPGAASAYCSVAEYKALSVYTAPDHAGDPARPFRMVLSQVSKAGGPEGIVLKIGGTVRDEVTRLEFTHRQQSPQSADVRDGTFVALLPDVTSADNLLQDVTAKAFDRDGRVVYEGRVV</sequence>
<dbReference type="PATRIC" id="fig|1179773.3.peg.6352"/>
<dbReference type="OrthoDB" id="3671788at2"/>
<dbReference type="eggNOG" id="ENOG5032N91">
    <property type="taxonomic scope" value="Bacteria"/>
</dbReference>
<organism evidence="1 2">
    <name type="scientific">Saccharothrix espanaensis (strain ATCC 51144 / DSM 44229 / JCM 9112 / NBRC 15066 / NRRL 15764)</name>
    <dbReference type="NCBI Taxonomy" id="1179773"/>
    <lineage>
        <taxon>Bacteria</taxon>
        <taxon>Bacillati</taxon>
        <taxon>Actinomycetota</taxon>
        <taxon>Actinomycetes</taxon>
        <taxon>Pseudonocardiales</taxon>
        <taxon>Pseudonocardiaceae</taxon>
        <taxon>Saccharothrix</taxon>
    </lineage>
</organism>
<protein>
    <submittedName>
        <fullName evidence="1">Uncharacterized protein</fullName>
    </submittedName>
</protein>
<dbReference type="EMBL" id="HE804045">
    <property type="protein sequence ID" value="CCH33550.1"/>
    <property type="molecule type" value="Genomic_DNA"/>
</dbReference>
<evidence type="ECO:0000313" key="2">
    <source>
        <dbReference type="Proteomes" id="UP000006281"/>
    </source>
</evidence>
<reference evidence="1 2" key="1">
    <citation type="journal article" date="2012" name="BMC Genomics">
        <title>Complete genome sequence of Saccharothrix espanaensis DSM 44229T and comparison to the other completely sequenced Pseudonocardiaceae.</title>
        <authorList>
            <person name="Strobel T."/>
            <person name="Al-Dilaimi A."/>
            <person name="Blom J."/>
            <person name="Gessner A."/>
            <person name="Kalinowski J."/>
            <person name="Luzhetska M."/>
            <person name="Puhler A."/>
            <person name="Szczepanowski R."/>
            <person name="Bechthold A."/>
            <person name="Ruckert C."/>
        </authorList>
    </citation>
    <scope>NUCLEOTIDE SEQUENCE [LARGE SCALE GENOMIC DNA]</scope>
    <source>
        <strain evidence="2">ATCC 51144 / DSM 44229 / JCM 9112 / NBRC 15066 / NRRL 15764</strain>
    </source>
</reference>
<keyword evidence="2" id="KW-1185">Reference proteome</keyword>
<gene>
    <name evidence="1" type="ordered locus">BN6_63060</name>
</gene>
<dbReference type="Proteomes" id="UP000006281">
    <property type="component" value="Chromosome"/>
</dbReference>
<accession>K0JZY5</accession>
<dbReference type="KEGG" id="sesp:BN6_63060"/>
<dbReference type="HOGENOM" id="CLU_682622_0_0_11"/>